<evidence type="ECO:0008006" key="2">
    <source>
        <dbReference type="Google" id="ProtNLM"/>
    </source>
</evidence>
<dbReference type="EMBL" id="MK500282">
    <property type="protein sequence ID" value="QBK84637.1"/>
    <property type="molecule type" value="Genomic_DNA"/>
</dbReference>
<proteinExistence type="predicted"/>
<reference evidence="1" key="1">
    <citation type="journal article" date="2019" name="MBio">
        <title>Virus Genomes from Deep Sea Sediments Expand the Ocean Megavirome and Support Independent Origins of Viral Gigantism.</title>
        <authorList>
            <person name="Backstrom D."/>
            <person name="Yutin N."/>
            <person name="Jorgensen S.L."/>
            <person name="Dharamshi J."/>
            <person name="Homa F."/>
            <person name="Zaremba-Niedwiedzka K."/>
            <person name="Spang A."/>
            <person name="Wolf Y.I."/>
            <person name="Koonin E.V."/>
            <person name="Ettema T.J."/>
        </authorList>
    </citation>
    <scope>NUCLEOTIDE SEQUENCE</scope>
</reference>
<sequence length="870" mass="101598">MYTDGEYKYNKDIIMSKKSVFSQFSKEKGDITIDSKNSSMWFHEVMLMLEGSNIEFKDLDSKSFIELFQVALEVENPEIINKIIQLYDSIKINTASEGLDIVTTLFKYDEKIRKLSNAQISAARKVSRKFPMSFAKLQKKCKIDYSVFEILDSSLHMSLMPQHAQQVSSFALKHISNVKSVLDATAHVGCDTVNFALMWPNAFIDAIEKNTETFEILKNNLARFTLLTNRRPDLLEAKLGDSSEFDISGYDVVYFDPPWEKKERKILLLSGISMDNIVRRVLEQKNKYVLVKAPPQYISDIPHVKEIIRSKGKQHFKLLLYTPGKDTIKPTRIWYEKKTHVYENPLGKLIQSLNPVYCDLGILIQAKNNIIRLKRESEKLGIFIPVNYNSADIVGFVENFIDLYSDIVRKGGNIRDKYRDKFINNTLVDPDVDSLMRGFTDQDLIKKLRINTAEFRSRDDISDHIFKKIGGNTLYEISYDGFYIIRYFSDKKNAESTFRAGKNMFFTKTKQTNSDINSYTDVELRKLAYSAHLYLETRWSRYVSTLYDTLIETIQETEQSKHKKFRYGSYYALFNSDLDGHRYKRIRYMKALNINTMTTSKTKATFSYKMFMKLVLSCVSSEIDLSNLDKAVIKNFKRKRNRFLEELKDFVGIYVPLKHARYTKGIVQYMNNMWFMYSCINTRQKVLDPLSINISLFINGSNMIRDMFNDYEILKFYPSIEKLLGYITKMEDFVDAIDFVLHKHGKLSYSHDSLLITWNFAYLSNMGTELKHRKKYVFKISKFLEILKRSNKKLPDLTQHINPLYLLLGSILFPLGSADVKVVTKENKNMVDAVVSIIRRRERETGIKPRYKFVENRDYVEFNNMLGISN</sequence>
<gene>
    <name evidence="1" type="ORF">LCDPAC01_01180</name>
</gene>
<accession>A0A481YNG5</accession>
<protein>
    <recommendedName>
        <fullName evidence="2">Methyltransferase</fullName>
    </recommendedName>
</protein>
<dbReference type="Gene3D" id="3.40.50.150">
    <property type="entry name" value="Vaccinia Virus protein VP39"/>
    <property type="match status" value="1"/>
</dbReference>
<evidence type="ECO:0000313" key="1">
    <source>
        <dbReference type="EMBL" id="QBK84637.1"/>
    </source>
</evidence>
<dbReference type="InterPro" id="IPR029063">
    <property type="entry name" value="SAM-dependent_MTases_sf"/>
</dbReference>
<organism evidence="1">
    <name type="scientific">Pithovirus LCDPAC01</name>
    <dbReference type="NCBI Taxonomy" id="2506600"/>
    <lineage>
        <taxon>Viruses</taxon>
        <taxon>Pithoviruses</taxon>
    </lineage>
</organism>
<name>A0A481YNG5_9VIRU</name>
<dbReference type="SUPFAM" id="SSF53335">
    <property type="entry name" value="S-adenosyl-L-methionine-dependent methyltransferases"/>
    <property type="match status" value="1"/>
</dbReference>